<dbReference type="SMR" id="A0A0K2D0E8"/>
<dbReference type="RefSeq" id="YP_009206415.1">
    <property type="nucleotide sequence ID" value="NC_028887.1"/>
</dbReference>
<keyword evidence="2" id="KW-1185">Reference proteome</keyword>
<proteinExistence type="predicted"/>
<reference evidence="1 2" key="1">
    <citation type="journal article" date="2015" name="Genome Announc.">
        <title>Genome Sequences of Two Bacillus cereus Group Bacteriophages, Eyuki and AvesoBmore.</title>
        <authorList>
            <person name="Erill I."/>
            <person name="Caruso S.M."/>
        </authorList>
    </citation>
    <scope>NUCLEOTIDE SEQUENCE [LARGE SCALE GENOMIC DNA]</scope>
</reference>
<accession>A0A0K2D0E8</accession>
<dbReference type="GeneID" id="26632903"/>
<evidence type="ECO:0000313" key="2">
    <source>
        <dbReference type="Proteomes" id="UP000204647"/>
    </source>
</evidence>
<gene>
    <name evidence="1" type="ORF">AVESOBMORE_60</name>
</gene>
<dbReference type="EMBL" id="KT307976">
    <property type="protein sequence ID" value="ALA13304.1"/>
    <property type="molecule type" value="Genomic_DNA"/>
</dbReference>
<name>A0A0K2D0E8_9CAUD</name>
<organism evidence="1 2">
    <name type="scientific">Bacillus phage AvesoBmore</name>
    <dbReference type="NCBI Taxonomy" id="1698451"/>
    <lineage>
        <taxon>Viruses</taxon>
        <taxon>Duplodnaviria</taxon>
        <taxon>Heunggongvirae</taxon>
        <taxon>Uroviricota</taxon>
        <taxon>Caudoviricetes</taxon>
        <taxon>Herelleviridae</taxon>
        <taxon>Bastillevirinae</taxon>
        <taxon>Bequatrovirus</taxon>
        <taxon>Bequatrovirus avesobmore</taxon>
    </lineage>
</organism>
<dbReference type="Proteomes" id="UP000204647">
    <property type="component" value="Segment"/>
</dbReference>
<sequence>MEKRPWHIEITSDKEPTEVVKKSRAVGISYTPFPSPDNVLAKKKEFNKYAKVVYENYVLGVPYFGEEDSNE</sequence>
<protein>
    <submittedName>
        <fullName evidence="1">Uncharacterized protein</fullName>
    </submittedName>
</protein>
<dbReference type="KEGG" id="vg:26632903"/>
<evidence type="ECO:0000313" key="1">
    <source>
        <dbReference type="EMBL" id="ALA13304.1"/>
    </source>
</evidence>
<dbReference type="OrthoDB" id="22641at10239"/>